<evidence type="ECO:0000259" key="6">
    <source>
        <dbReference type="Pfam" id="PF13700"/>
    </source>
</evidence>
<evidence type="ECO:0000259" key="5">
    <source>
        <dbReference type="Pfam" id="PF01526"/>
    </source>
</evidence>
<keyword evidence="8" id="KW-1185">Reference proteome</keyword>
<keyword evidence="2" id="KW-0815">Transposition</keyword>
<dbReference type="InterPro" id="IPR025296">
    <property type="entry name" value="DUF4158"/>
</dbReference>
<dbReference type="NCBIfam" id="NF033527">
    <property type="entry name" value="transpos_Tn3"/>
    <property type="match status" value="1"/>
</dbReference>
<evidence type="ECO:0000256" key="3">
    <source>
        <dbReference type="ARBA" id="ARBA00023125"/>
    </source>
</evidence>
<dbReference type="Pfam" id="PF01526">
    <property type="entry name" value="DDE_Tnp_Tn3"/>
    <property type="match status" value="1"/>
</dbReference>
<organism evidence="7 8">
    <name type="scientific">Anaerosolibacter carboniphilus</name>
    <dbReference type="NCBI Taxonomy" id="1417629"/>
    <lineage>
        <taxon>Bacteria</taxon>
        <taxon>Bacillati</taxon>
        <taxon>Bacillota</taxon>
        <taxon>Clostridia</taxon>
        <taxon>Peptostreptococcales</taxon>
        <taxon>Thermotaleaceae</taxon>
        <taxon>Anaerosolibacter</taxon>
    </lineage>
</organism>
<dbReference type="EMBL" id="JACHEN010000007">
    <property type="protein sequence ID" value="MBB6215414.1"/>
    <property type="molecule type" value="Genomic_DNA"/>
</dbReference>
<reference evidence="7 8" key="1">
    <citation type="submission" date="2020-08" db="EMBL/GenBank/DDBJ databases">
        <title>Genomic Encyclopedia of Type Strains, Phase IV (KMG-IV): sequencing the most valuable type-strain genomes for metagenomic binning, comparative biology and taxonomic classification.</title>
        <authorList>
            <person name="Goeker M."/>
        </authorList>
    </citation>
    <scope>NUCLEOTIDE SEQUENCE [LARGE SCALE GENOMIC DNA]</scope>
    <source>
        <strain evidence="7 8">DSM 103526</strain>
    </source>
</reference>
<accession>A0A841KNP0</accession>
<evidence type="ECO:0000313" key="8">
    <source>
        <dbReference type="Proteomes" id="UP000579281"/>
    </source>
</evidence>
<dbReference type="Proteomes" id="UP000579281">
    <property type="component" value="Unassembled WGS sequence"/>
</dbReference>
<sequence length="986" mass="114875">MKRNWEVDELIEHFTFLPNELSTIGNKTGETRLGFAVMFKFFQYEARFPNSKGEIPKTIIEYIAKQTQTEARQFELYDINSRTFFNHKAQIRDFFGFREPSAEDANNMTEWLRKHVLYYDLDIDHLKVEAYKRFRELHIEPPTPDRIDRLTKSAIYTYENQFFQDIYKKLSPDSISRMDHLIKDLTAYDENELDGSNEDNISFSELRADPGRIGLESVFREVTKLKTIQQLGLPNDLFNNIPQKVLKKYKQRAVAEDLRELRRHPEAVRYTLLSAFFWLRCREITDNLIELLIQIIHRISVRAERKVDKELINDFRKVNGKTGILFQMADAALSNPDGIIREILFPVVSESTLKALVKEFKNTGSAYKKKVYTVMRASYSTHYRRMVPEILDTLEFRSNNDMHKPVIKALEIIRKYYHIGTHYFSETDYVPIEGVVRPGMKEAVIERDDAGRDRVNRINYEIVALQSLRDKLRCKEIWVVGASRYRNPDEDLPTDFEKRREENYSALKKPLDADEFISSIKQSMYTALSKFNDEIPKNSKVRLSDRSNGWITLSPSAPQQEPQNLSKLKSEILHLWPMTNLLDVLKESDLRINFTDHFKTVATHERLDRSTIQKRLILALYGLGTNTGLKRVAAGNHGESYNDLLYIRKKFIHKDNLRNAISEIVNAILKARVQDVWGEGTTTCASDSKKFGAWDQNLMTEWHIRYRGRGVMIYWHVEKNSTCIYSQLKSCSSSEVSAMIDGLLKHCTDMEIEKNFVDSHGQSEVAFAFCHLLNFQLMPRLKAINSQKLYRPDTGISDAFPNLQPILTRPINWDLIRQQYDQMVKYATALRLGTAETEAIMKRFTRNNLKHPTYQALAELGKAIKTIFLCQYLDSEELRREIHEGLNVVENWNSANSFIFYGKGGEISTNRIEDQEIAVLSLHLLQNCLVYINTLMIQQVLTQSRIYDIMAPEDFRALTPLIYTHINPYGHFDLDMDERIPIEIAI</sequence>
<keyword evidence="4" id="KW-0233">DNA recombination</keyword>
<feature type="domain" description="Tn3 transposase DDE" evidence="5">
    <location>
        <begin position="583"/>
        <end position="972"/>
    </location>
</feature>
<evidence type="ECO:0000256" key="4">
    <source>
        <dbReference type="ARBA" id="ARBA00023172"/>
    </source>
</evidence>
<comment type="similarity">
    <text evidence="1">Belongs to the transposase 7 family.</text>
</comment>
<dbReference type="GO" id="GO:0004803">
    <property type="term" value="F:transposase activity"/>
    <property type="evidence" value="ECO:0007669"/>
    <property type="project" value="InterPro"/>
</dbReference>
<dbReference type="GO" id="GO:0003677">
    <property type="term" value="F:DNA binding"/>
    <property type="evidence" value="ECO:0007669"/>
    <property type="project" value="UniProtKB-KW"/>
</dbReference>
<dbReference type="GO" id="GO:0006313">
    <property type="term" value="P:DNA transposition"/>
    <property type="evidence" value="ECO:0007669"/>
    <property type="project" value="InterPro"/>
</dbReference>
<evidence type="ECO:0000313" key="7">
    <source>
        <dbReference type="EMBL" id="MBB6215414.1"/>
    </source>
</evidence>
<gene>
    <name evidence="7" type="ORF">HNQ80_001503</name>
</gene>
<name>A0A841KNP0_9FIRM</name>
<evidence type="ECO:0000256" key="2">
    <source>
        <dbReference type="ARBA" id="ARBA00022578"/>
    </source>
</evidence>
<keyword evidence="3" id="KW-0238">DNA-binding</keyword>
<evidence type="ECO:0000256" key="1">
    <source>
        <dbReference type="ARBA" id="ARBA00009402"/>
    </source>
</evidence>
<feature type="domain" description="DUF4158" evidence="6">
    <location>
        <begin position="6"/>
        <end position="153"/>
    </location>
</feature>
<dbReference type="RefSeq" id="WP_184309691.1">
    <property type="nucleotide sequence ID" value="NZ_JACHEN010000007.1"/>
</dbReference>
<protein>
    <submittedName>
        <fullName evidence="7">TnpA family transposase</fullName>
    </submittedName>
</protein>
<dbReference type="InterPro" id="IPR047653">
    <property type="entry name" value="Tn3-like_transpos"/>
</dbReference>
<dbReference type="InterPro" id="IPR002513">
    <property type="entry name" value="Tn3_Tnp_DDE_dom"/>
</dbReference>
<proteinExistence type="inferred from homology"/>
<comment type="caution">
    <text evidence="7">The sequence shown here is derived from an EMBL/GenBank/DDBJ whole genome shotgun (WGS) entry which is preliminary data.</text>
</comment>
<dbReference type="AlphaFoldDB" id="A0A841KNP0"/>
<dbReference type="Pfam" id="PF13700">
    <property type="entry name" value="DUF4158"/>
    <property type="match status" value="1"/>
</dbReference>